<keyword evidence="5 6" id="KW-0413">Isomerase</keyword>
<dbReference type="PROSITE" id="PS00170">
    <property type="entry name" value="CSA_PPIASE_1"/>
    <property type="match status" value="1"/>
</dbReference>
<dbReference type="GO" id="GO:0006457">
    <property type="term" value="P:protein folding"/>
    <property type="evidence" value="ECO:0007669"/>
    <property type="project" value="InterPro"/>
</dbReference>
<evidence type="ECO:0000313" key="10">
    <source>
        <dbReference type="EMBL" id="EKB56549.1"/>
    </source>
</evidence>
<comment type="similarity">
    <text evidence="2">Belongs to the cyclophilin-type PPIase family.</text>
</comment>
<dbReference type="Gene3D" id="3.10.50.40">
    <property type="match status" value="1"/>
</dbReference>
<dbReference type="Gene3D" id="2.40.100.10">
    <property type="entry name" value="Cyclophilin-like"/>
    <property type="match status" value="1"/>
</dbReference>
<evidence type="ECO:0000256" key="5">
    <source>
        <dbReference type="ARBA" id="ARBA00023235"/>
    </source>
</evidence>
<reference evidence="10 11" key="1">
    <citation type="submission" date="2012-07" db="EMBL/GenBank/DDBJ databases">
        <title>The Genome Sequence of Bergeyella zoohelcum ATCC 43767.</title>
        <authorList>
            <consortium name="The Broad Institute Genome Sequencing Platform"/>
            <person name="Earl A."/>
            <person name="Ward D."/>
            <person name="Feldgarden M."/>
            <person name="Gevers D."/>
            <person name="Huys G."/>
            <person name="Walker B."/>
            <person name="Young S.K."/>
            <person name="Zeng Q."/>
            <person name="Gargeya S."/>
            <person name="Fitzgerald M."/>
            <person name="Haas B."/>
            <person name="Abouelleil A."/>
            <person name="Alvarado L."/>
            <person name="Arachchi H.M."/>
            <person name="Berlin A.M."/>
            <person name="Chapman S.B."/>
            <person name="Goldberg J."/>
            <person name="Griggs A."/>
            <person name="Gujja S."/>
            <person name="Hansen M."/>
            <person name="Howarth C."/>
            <person name="Imamovic A."/>
            <person name="Larimer J."/>
            <person name="McCowen C."/>
            <person name="Montmayeur A."/>
            <person name="Murphy C."/>
            <person name="Neiman D."/>
            <person name="Pearson M."/>
            <person name="Priest M."/>
            <person name="Roberts A."/>
            <person name="Saif S."/>
            <person name="Shea T."/>
            <person name="Sisk P."/>
            <person name="Sykes S."/>
            <person name="Wortman J."/>
            <person name="Nusbaum C."/>
            <person name="Birren B."/>
        </authorList>
    </citation>
    <scope>NUCLEOTIDE SEQUENCE [LARGE SCALE GENOMIC DNA]</scope>
    <source>
        <strain evidence="10 11">ATCC 43767</strain>
    </source>
</reference>
<dbReference type="InterPro" id="IPR046357">
    <property type="entry name" value="PPIase_dom_sf"/>
</dbReference>
<dbReference type="PROSITE" id="PS50072">
    <property type="entry name" value="CSA_PPIASE_2"/>
    <property type="match status" value="1"/>
</dbReference>
<proteinExistence type="inferred from homology"/>
<evidence type="ECO:0000256" key="7">
    <source>
        <dbReference type="SAM" id="Coils"/>
    </source>
</evidence>
<comment type="catalytic activity">
    <reaction evidence="1 6">
        <text>[protein]-peptidylproline (omega=180) = [protein]-peptidylproline (omega=0)</text>
        <dbReference type="Rhea" id="RHEA:16237"/>
        <dbReference type="Rhea" id="RHEA-COMP:10747"/>
        <dbReference type="Rhea" id="RHEA-COMP:10748"/>
        <dbReference type="ChEBI" id="CHEBI:83833"/>
        <dbReference type="ChEBI" id="CHEBI:83834"/>
        <dbReference type="EC" id="5.2.1.8"/>
    </reaction>
</comment>
<dbReference type="PATRIC" id="fig|883096.3.peg.1315"/>
<dbReference type="PRINTS" id="PR00153">
    <property type="entry name" value="CSAPPISMRASE"/>
</dbReference>
<dbReference type="PROSITE" id="PS50059">
    <property type="entry name" value="FKBP_PPIASE"/>
    <property type="match status" value="1"/>
</dbReference>
<dbReference type="HOGENOM" id="CLU_012062_5_0_10"/>
<dbReference type="Pfam" id="PF00254">
    <property type="entry name" value="FKBP_C"/>
    <property type="match status" value="1"/>
</dbReference>
<name>K1MKQ4_9FLAO</name>
<accession>K1MKQ4</accession>
<dbReference type="PANTHER" id="PTHR45625:SF4">
    <property type="entry name" value="PEPTIDYLPROLYL ISOMERASE DOMAIN AND WD REPEAT-CONTAINING PROTEIN 1"/>
    <property type="match status" value="1"/>
</dbReference>
<evidence type="ECO:0000259" key="9">
    <source>
        <dbReference type="PROSITE" id="PS50072"/>
    </source>
</evidence>
<dbReference type="EMBL" id="AGYA01000025">
    <property type="protein sequence ID" value="EKB56549.1"/>
    <property type="molecule type" value="Genomic_DNA"/>
</dbReference>
<keyword evidence="4 6" id="KW-0697">Rotamase</keyword>
<evidence type="ECO:0000256" key="4">
    <source>
        <dbReference type="ARBA" id="ARBA00023110"/>
    </source>
</evidence>
<gene>
    <name evidence="10" type="ORF">HMPREF9699_01278</name>
</gene>
<dbReference type="PROSITE" id="PS51257">
    <property type="entry name" value="PROKAR_LIPOPROTEIN"/>
    <property type="match status" value="1"/>
</dbReference>
<evidence type="ECO:0000256" key="2">
    <source>
        <dbReference type="ARBA" id="ARBA00007365"/>
    </source>
</evidence>
<evidence type="ECO:0000259" key="8">
    <source>
        <dbReference type="PROSITE" id="PS50059"/>
    </source>
</evidence>
<dbReference type="AlphaFoldDB" id="K1MKQ4"/>
<dbReference type="InterPro" id="IPR044666">
    <property type="entry name" value="Cyclophilin_A-like"/>
</dbReference>
<dbReference type="CDD" id="cd00317">
    <property type="entry name" value="cyclophilin"/>
    <property type="match status" value="1"/>
</dbReference>
<comment type="caution">
    <text evidence="10">The sequence shown here is derived from an EMBL/GenBank/DDBJ whole genome shotgun (WGS) entry which is preliminary data.</text>
</comment>
<organism evidence="10 11">
    <name type="scientific">Bergeyella zoohelcum ATCC 43767</name>
    <dbReference type="NCBI Taxonomy" id="883096"/>
    <lineage>
        <taxon>Bacteria</taxon>
        <taxon>Pseudomonadati</taxon>
        <taxon>Bacteroidota</taxon>
        <taxon>Flavobacteriia</taxon>
        <taxon>Flavobacteriales</taxon>
        <taxon>Weeksellaceae</taxon>
        <taxon>Bergeyella</taxon>
    </lineage>
</organism>
<dbReference type="eggNOG" id="COG0652">
    <property type="taxonomic scope" value="Bacteria"/>
</dbReference>
<dbReference type="GO" id="GO:0003755">
    <property type="term" value="F:peptidyl-prolyl cis-trans isomerase activity"/>
    <property type="evidence" value="ECO:0007669"/>
    <property type="project" value="UniProtKB-KW"/>
</dbReference>
<evidence type="ECO:0000313" key="11">
    <source>
        <dbReference type="Proteomes" id="UP000006085"/>
    </source>
</evidence>
<evidence type="ECO:0000256" key="6">
    <source>
        <dbReference type="PROSITE-ProRule" id="PRU00277"/>
    </source>
</evidence>
<evidence type="ECO:0000256" key="3">
    <source>
        <dbReference type="ARBA" id="ARBA00013194"/>
    </source>
</evidence>
<dbReference type="eggNOG" id="COG0545">
    <property type="taxonomic scope" value="Bacteria"/>
</dbReference>
<dbReference type="InterPro" id="IPR002130">
    <property type="entry name" value="Cyclophilin-type_PPIase_dom"/>
</dbReference>
<protein>
    <recommendedName>
        <fullName evidence="3 6">peptidylprolyl isomerase</fullName>
        <ecNumber evidence="3 6">5.2.1.8</ecNumber>
    </recommendedName>
</protein>
<dbReference type="InterPro" id="IPR029000">
    <property type="entry name" value="Cyclophilin-like_dom_sf"/>
</dbReference>
<feature type="domain" description="PPIase cyclophilin-type" evidence="9">
    <location>
        <begin position="48"/>
        <end position="198"/>
    </location>
</feature>
<feature type="coiled-coil region" evidence="7">
    <location>
        <begin position="218"/>
        <end position="250"/>
    </location>
</feature>
<dbReference type="EC" id="5.2.1.8" evidence="3 6"/>
<dbReference type="OrthoDB" id="9807797at2"/>
<dbReference type="SUPFAM" id="SSF54534">
    <property type="entry name" value="FKBP-like"/>
    <property type="match status" value="1"/>
</dbReference>
<dbReference type="Pfam" id="PF00160">
    <property type="entry name" value="Pro_isomerase"/>
    <property type="match status" value="1"/>
</dbReference>
<dbReference type="Proteomes" id="UP000006085">
    <property type="component" value="Unassembled WGS sequence"/>
</dbReference>
<dbReference type="PANTHER" id="PTHR45625">
    <property type="entry name" value="PEPTIDYL-PROLYL CIS-TRANS ISOMERASE-RELATED"/>
    <property type="match status" value="1"/>
</dbReference>
<sequence>MNLKLISYIGLGISLIGCTPMYKKMNVDKELFNGLQDGVYANLQTSKGNMLVKFEDKKSPVTVANFVGLAEGKIDNKAKKAGEPFYDGTKFHRVIENFMIQGGDPQGTGMGDPGYRFDDEKNDLKHTGKGILSMANSGPNTNGSQFFITQVATPWLDGKHTVFGEVVHGLDVIDTIAKVEKGPQDKPVTDVVLEKVSVFTKGDEYKKYDAAKIFNEGKAKIQENNKAYLAKLEEEAKKQLEELSKGMEKTASGLFYKITQTNAEGKAPSKGSMVAVHYAGRLVNGTEFDNSFKRGEPIEFPVGTGRVIPGWDEGIMLLKEGEKATLLIPSELAYGARGAGGVIPPNAWLIFDVELVKVK</sequence>
<keyword evidence="7" id="KW-0175">Coiled coil</keyword>
<keyword evidence="11" id="KW-1185">Reference proteome</keyword>
<dbReference type="STRING" id="883096.HMPREF9699_01278"/>
<dbReference type="InterPro" id="IPR001179">
    <property type="entry name" value="PPIase_FKBP_dom"/>
</dbReference>
<dbReference type="InterPro" id="IPR020892">
    <property type="entry name" value="Cyclophilin-type_PPIase_CS"/>
</dbReference>
<evidence type="ECO:0000256" key="1">
    <source>
        <dbReference type="ARBA" id="ARBA00000971"/>
    </source>
</evidence>
<dbReference type="FunFam" id="3.10.50.40:FF:000006">
    <property type="entry name" value="Peptidyl-prolyl cis-trans isomerase"/>
    <property type="match status" value="1"/>
</dbReference>
<dbReference type="SUPFAM" id="SSF50891">
    <property type="entry name" value="Cyclophilin-like"/>
    <property type="match status" value="1"/>
</dbReference>
<feature type="domain" description="PPIase FKBP-type" evidence="8">
    <location>
        <begin position="271"/>
        <end position="359"/>
    </location>
</feature>